<comment type="caution">
    <text evidence="1">The sequence shown here is derived from an EMBL/GenBank/DDBJ whole genome shotgun (WGS) entry which is preliminary data.</text>
</comment>
<organism evidence="1 2">
    <name type="scientific">Oopsacas minuta</name>
    <dbReference type="NCBI Taxonomy" id="111878"/>
    <lineage>
        <taxon>Eukaryota</taxon>
        <taxon>Metazoa</taxon>
        <taxon>Porifera</taxon>
        <taxon>Hexactinellida</taxon>
        <taxon>Hexasterophora</taxon>
        <taxon>Lyssacinosida</taxon>
        <taxon>Leucopsacidae</taxon>
        <taxon>Oopsacas</taxon>
    </lineage>
</organism>
<name>A0AAV7JZS8_9METZ</name>
<dbReference type="PANTHER" id="PTHR21514">
    <property type="entry name" value="AP-4 COMPLEX ACCESSORY SUBUNIT TEPSIN"/>
    <property type="match status" value="1"/>
</dbReference>
<evidence type="ECO:0000313" key="1">
    <source>
        <dbReference type="EMBL" id="KAI6654211.1"/>
    </source>
</evidence>
<dbReference type="EMBL" id="JAKMXF010000233">
    <property type="protein sequence ID" value="KAI6654211.1"/>
    <property type="molecule type" value="Genomic_DNA"/>
</dbReference>
<dbReference type="InterPro" id="IPR039273">
    <property type="entry name" value="TEPSIN"/>
</dbReference>
<keyword evidence="2" id="KW-1185">Reference proteome</keyword>
<dbReference type="AlphaFoldDB" id="A0AAV7JZS8"/>
<dbReference type="InterPro" id="IPR008942">
    <property type="entry name" value="ENTH_VHS"/>
</dbReference>
<protein>
    <submittedName>
        <fullName evidence="1">AP-4 complex accessory subunit tepsin-like</fullName>
    </submittedName>
</protein>
<accession>A0AAV7JZS8</accession>
<dbReference type="GO" id="GO:0032588">
    <property type="term" value="C:trans-Golgi network membrane"/>
    <property type="evidence" value="ECO:0007669"/>
    <property type="project" value="TreeGrafter"/>
</dbReference>
<dbReference type="Proteomes" id="UP001165289">
    <property type="component" value="Unassembled WGS sequence"/>
</dbReference>
<dbReference type="PANTHER" id="PTHR21514:SF0">
    <property type="entry name" value="AP-4 COMPLEX ACCESSORY SUBUNIT TEPSIN"/>
    <property type="match status" value="1"/>
</dbReference>
<evidence type="ECO:0000313" key="2">
    <source>
        <dbReference type="Proteomes" id="UP001165289"/>
    </source>
</evidence>
<gene>
    <name evidence="1" type="ORF">LOD99_3055</name>
</gene>
<dbReference type="Gene3D" id="1.25.40.90">
    <property type="match status" value="1"/>
</dbReference>
<proteinExistence type="predicted"/>
<sequence>MLDSSGIKDKMSNLTDFPILSAATHSDPNPTPVHLSQRIVSISFVSRQKCVHLMEYFLELANSANKSIHSRIKAVRLMQELVVKGDTEFRPLLQKEEHKLKSISGFLDPRAPLESSRLREATNGLLEVLFEETETPVPPSRPNPTIIYGPPSTSYNKPQYKGFVNTSKGNPNFSQNRAVPANSGILNLVTDKVVGLLNYTPGTNPDRFPRYSDRQDMNQASSYAENQLCYPGVPRHTYSAEPMLPDIRPHQPGVASAEWEQGTYPDVTRSSNTVEVRGDGYLERQLVVAFTTEAGIRNKPTRQELDELVTRSRSLDCSAIATELILQLDPVATSSRMKTLFAIETLYRSFPAQVADVITNNSQPISCLAQKGEGPIKNKSKEILLLLGISNEDNSDVIEMQKDTVDIPKQSDTLLWENEQSTNSLFDGMLTSHTDVTNPQTTATGLIPGLEDIEIPEVNDNQLLNTDMIDFGSSKTSIIFDPLLDTEISTSTTLPPINSTIPKYTNTPYMNSNTPSNSITYNTQSTNQNEKRDSFGFISDHIQTLKHSK</sequence>
<reference evidence="1 2" key="1">
    <citation type="journal article" date="2023" name="BMC Biol.">
        <title>The compact genome of the sponge Oopsacas minuta (Hexactinellida) is lacking key metazoan core genes.</title>
        <authorList>
            <person name="Santini S."/>
            <person name="Schenkelaars Q."/>
            <person name="Jourda C."/>
            <person name="Duchesne M."/>
            <person name="Belahbib H."/>
            <person name="Rocher C."/>
            <person name="Selva M."/>
            <person name="Riesgo A."/>
            <person name="Vervoort M."/>
            <person name="Leys S.P."/>
            <person name="Kodjabachian L."/>
            <person name="Le Bivic A."/>
            <person name="Borchiellini C."/>
            <person name="Claverie J.M."/>
            <person name="Renard E."/>
        </authorList>
    </citation>
    <scope>NUCLEOTIDE SEQUENCE [LARGE SCALE GENOMIC DNA]</scope>
    <source>
        <strain evidence="1">SPO-2</strain>
    </source>
</reference>